<evidence type="ECO:0000313" key="1">
    <source>
        <dbReference type="EMBL" id="GBN56260.1"/>
    </source>
</evidence>
<dbReference type="AlphaFoldDB" id="A0A4Y2Q078"/>
<dbReference type="EMBL" id="BGPR01135721">
    <property type="protein sequence ID" value="GBN56270.1"/>
    <property type="molecule type" value="Genomic_DNA"/>
</dbReference>
<protein>
    <submittedName>
        <fullName evidence="1">Uncharacterized protein</fullName>
    </submittedName>
</protein>
<dbReference type="EMBL" id="BGPR01135717">
    <property type="protein sequence ID" value="GBN56260.1"/>
    <property type="molecule type" value="Genomic_DNA"/>
</dbReference>
<organism evidence="1 3">
    <name type="scientific">Araneus ventricosus</name>
    <name type="common">Orbweaver spider</name>
    <name type="synonym">Epeira ventricosa</name>
    <dbReference type="NCBI Taxonomy" id="182803"/>
    <lineage>
        <taxon>Eukaryota</taxon>
        <taxon>Metazoa</taxon>
        <taxon>Ecdysozoa</taxon>
        <taxon>Arthropoda</taxon>
        <taxon>Chelicerata</taxon>
        <taxon>Arachnida</taxon>
        <taxon>Araneae</taxon>
        <taxon>Araneomorphae</taxon>
        <taxon>Entelegynae</taxon>
        <taxon>Araneoidea</taxon>
        <taxon>Araneidae</taxon>
        <taxon>Araneus</taxon>
    </lineage>
</organism>
<accession>A0A4Y2Q078</accession>
<evidence type="ECO:0000313" key="2">
    <source>
        <dbReference type="EMBL" id="GBN56270.1"/>
    </source>
</evidence>
<sequence>MNEKDSVKHGKSGLASFQSFRKKLVKKATTYCYENRPVCVYGENSPTSRINGEWHFIFEYSGKHEAQVTGKTSLAQIINTNRQQFTINNIKSTFSTIRRLTGYQFALMATLQREIPKTFALQRRSQSVKKFKVDQRTLLCDQITVYL</sequence>
<name>A0A4Y2Q078_ARAVE</name>
<reference evidence="1 3" key="1">
    <citation type="journal article" date="2019" name="Sci. Rep.">
        <title>Orb-weaving spider Araneus ventricosus genome elucidates the spidroin gene catalogue.</title>
        <authorList>
            <person name="Kono N."/>
            <person name="Nakamura H."/>
            <person name="Ohtoshi R."/>
            <person name="Moran D.A.P."/>
            <person name="Shinohara A."/>
            <person name="Yoshida Y."/>
            <person name="Fujiwara M."/>
            <person name="Mori M."/>
            <person name="Tomita M."/>
            <person name="Arakawa K."/>
        </authorList>
    </citation>
    <scope>NUCLEOTIDE SEQUENCE [LARGE SCALE GENOMIC DNA]</scope>
</reference>
<dbReference type="Proteomes" id="UP000499080">
    <property type="component" value="Unassembled WGS sequence"/>
</dbReference>
<gene>
    <name evidence="2" type="ORF">AVEN_15161_1</name>
    <name evidence="1" type="ORF">AVEN_224261_1</name>
</gene>
<evidence type="ECO:0000313" key="3">
    <source>
        <dbReference type="Proteomes" id="UP000499080"/>
    </source>
</evidence>
<keyword evidence="3" id="KW-1185">Reference proteome</keyword>
<proteinExistence type="predicted"/>
<comment type="caution">
    <text evidence="1">The sequence shown here is derived from an EMBL/GenBank/DDBJ whole genome shotgun (WGS) entry which is preliminary data.</text>
</comment>